<dbReference type="InterPro" id="IPR014598">
    <property type="entry name" value="UCP035865"/>
</dbReference>
<comment type="caution">
    <text evidence="1">The sequence shown here is derived from an EMBL/GenBank/DDBJ whole genome shotgun (WGS) entry which is preliminary data.</text>
</comment>
<organism evidence="1 2">
    <name type="scientific">Chelativorans salis</name>
    <dbReference type="NCBI Taxonomy" id="2978478"/>
    <lineage>
        <taxon>Bacteria</taxon>
        <taxon>Pseudomonadati</taxon>
        <taxon>Pseudomonadota</taxon>
        <taxon>Alphaproteobacteria</taxon>
        <taxon>Hyphomicrobiales</taxon>
        <taxon>Phyllobacteriaceae</taxon>
        <taxon>Chelativorans</taxon>
    </lineage>
</organism>
<dbReference type="InterPro" id="IPR019285">
    <property type="entry name" value="DUF2336"/>
</dbReference>
<evidence type="ECO:0000313" key="1">
    <source>
        <dbReference type="EMBL" id="MCT7375704.1"/>
    </source>
</evidence>
<evidence type="ECO:0000313" key="2">
    <source>
        <dbReference type="Proteomes" id="UP001320831"/>
    </source>
</evidence>
<accession>A0ABT2LNR1</accession>
<proteinExistence type="predicted"/>
<dbReference type="RefSeq" id="WP_260902819.1">
    <property type="nucleotide sequence ID" value="NZ_JAOCZP010000003.1"/>
</dbReference>
<protein>
    <submittedName>
        <fullName evidence="1">DUF2336 domain-containing protein</fullName>
    </submittedName>
</protein>
<dbReference type="EMBL" id="JAOCZP010000003">
    <property type="protein sequence ID" value="MCT7375704.1"/>
    <property type="molecule type" value="Genomic_DNA"/>
</dbReference>
<sequence length="379" mass="40288">MNVIRHFLKWIETAKVSERAEAAAALARAYIRSDLSFDDRMAAEAALTLLLDDPSAKVRLALSETLSLSRRAPAQVVAALADDQPEVAAPILVRSPLLSDSDLVDRAATGEPEIQLLLASRPQVSMALSAALAEVGTVEACTALIHNEGAEIAAVSFRRMIERHGGSAVLRAALATDRRLPPDCRHMLVVRVGEALSAAPLVQALMGAARAEKLAHEACIRASITLIDRTEPREHAALVEHLRLRGDLTSGFLVRSVAHGKVDFFGAALVALTGQSEPRVQTLLSRARSTALSALLSSAGLKPAAHAPILTALAIWREVANGKRTAGPQEVSWHMLKALDASSAGTEADRVALATLLKRIHLDALRENARLQALTLAAA</sequence>
<dbReference type="PIRSF" id="PIRSF035865">
    <property type="entry name" value="UCP035865"/>
    <property type="match status" value="1"/>
</dbReference>
<reference evidence="1 2" key="1">
    <citation type="submission" date="2022-09" db="EMBL/GenBank/DDBJ databases">
        <title>Chelativorans salina sp. nov., a novel slightly halophilic bacterium isolated from a saline lake sediment enrichment.</title>
        <authorList>
            <person name="Gao L."/>
            <person name="Fang B.-Z."/>
            <person name="Li W.-J."/>
        </authorList>
    </citation>
    <scope>NUCLEOTIDE SEQUENCE [LARGE SCALE GENOMIC DNA]</scope>
    <source>
        <strain evidence="1 2">EGI FJ00035</strain>
    </source>
</reference>
<gene>
    <name evidence="1" type="ORF">N5A92_11735</name>
</gene>
<dbReference type="Pfam" id="PF10098">
    <property type="entry name" value="DUF2336"/>
    <property type="match status" value="1"/>
</dbReference>
<dbReference type="Proteomes" id="UP001320831">
    <property type="component" value="Unassembled WGS sequence"/>
</dbReference>
<name>A0ABT2LNR1_9HYPH</name>
<keyword evidence="2" id="KW-1185">Reference proteome</keyword>